<protein>
    <submittedName>
        <fullName evidence="1">Uncharacterized protein</fullName>
    </submittedName>
</protein>
<evidence type="ECO:0000313" key="2">
    <source>
        <dbReference type="Proteomes" id="UP000190648"/>
    </source>
</evidence>
<name>A0A1V4J4M4_PATFA</name>
<sequence length="70" mass="8279">MFCKPFCLHGTNIFQFQVVKVQENICLWSLQMNGLKFSDIAHFKGNRRNLILFPRRASKKQESQCDFPDK</sequence>
<dbReference type="AlphaFoldDB" id="A0A1V4J4M4"/>
<organism evidence="1 2">
    <name type="scientific">Patagioenas fasciata monilis</name>
    <dbReference type="NCBI Taxonomy" id="372326"/>
    <lineage>
        <taxon>Eukaryota</taxon>
        <taxon>Metazoa</taxon>
        <taxon>Chordata</taxon>
        <taxon>Craniata</taxon>
        <taxon>Vertebrata</taxon>
        <taxon>Euteleostomi</taxon>
        <taxon>Archelosauria</taxon>
        <taxon>Archosauria</taxon>
        <taxon>Dinosauria</taxon>
        <taxon>Saurischia</taxon>
        <taxon>Theropoda</taxon>
        <taxon>Coelurosauria</taxon>
        <taxon>Aves</taxon>
        <taxon>Neognathae</taxon>
        <taxon>Neoaves</taxon>
        <taxon>Columbimorphae</taxon>
        <taxon>Columbiformes</taxon>
        <taxon>Columbidae</taxon>
        <taxon>Patagioenas</taxon>
    </lineage>
</organism>
<dbReference type="EMBL" id="LSYS01009367">
    <property type="protein sequence ID" value="OPJ67171.1"/>
    <property type="molecule type" value="Genomic_DNA"/>
</dbReference>
<evidence type="ECO:0000313" key="1">
    <source>
        <dbReference type="EMBL" id="OPJ67171.1"/>
    </source>
</evidence>
<proteinExistence type="predicted"/>
<reference evidence="1 2" key="1">
    <citation type="submission" date="2016-02" db="EMBL/GenBank/DDBJ databases">
        <title>Band-tailed pigeon sequencing and assembly.</title>
        <authorList>
            <person name="Soares A.E."/>
            <person name="Novak B.J."/>
            <person name="Rice E.S."/>
            <person name="O'Connell B."/>
            <person name="Chang D."/>
            <person name="Weber S."/>
            <person name="Shapiro B."/>
        </authorList>
    </citation>
    <scope>NUCLEOTIDE SEQUENCE [LARGE SCALE GENOMIC DNA]</scope>
    <source>
        <strain evidence="1">BTP2013</strain>
        <tissue evidence="1">Blood</tissue>
    </source>
</reference>
<keyword evidence="2" id="KW-1185">Reference proteome</keyword>
<accession>A0A1V4J4M4</accession>
<comment type="caution">
    <text evidence="1">The sequence shown here is derived from an EMBL/GenBank/DDBJ whole genome shotgun (WGS) entry which is preliminary data.</text>
</comment>
<dbReference type="Proteomes" id="UP000190648">
    <property type="component" value="Unassembled WGS sequence"/>
</dbReference>
<gene>
    <name evidence="1" type="ORF">AV530_017071</name>
</gene>